<dbReference type="GO" id="GO:0003924">
    <property type="term" value="F:GTPase activity"/>
    <property type="evidence" value="ECO:0007669"/>
    <property type="project" value="InterPro"/>
</dbReference>
<dbReference type="OrthoDB" id="5593209at2759"/>
<evidence type="ECO:0000313" key="5">
    <source>
        <dbReference type="Proteomes" id="UP000054549"/>
    </source>
</evidence>
<name>A0A0C2SR12_AMAMK</name>
<sequence>MYFSLASFGVLFALAWLAGALPYPLDVDLTAPHPLSSSHAPSVARRGPKFERTKPHVNIGTIGHVDHGKTTLTAAITHVLASAHRGGATTFNEIDTAPEEKQRGITINISHKTKRKRWISGDARAATNLRRQSGNGASFLVRRGKPHSNVGIIGHIDHGKTTLTEGVLSSTHHGGAGAKAYATIDNAPLERERGITIGASHKTKGKRWVSGDA</sequence>
<evidence type="ECO:0000256" key="2">
    <source>
        <dbReference type="SAM" id="SignalP"/>
    </source>
</evidence>
<feature type="chain" id="PRO_5002171996" description="Tr-type G domain-containing protein" evidence="2">
    <location>
        <begin position="21"/>
        <end position="213"/>
    </location>
</feature>
<dbReference type="Pfam" id="PF00009">
    <property type="entry name" value="GTP_EFTU"/>
    <property type="match status" value="2"/>
</dbReference>
<evidence type="ECO:0000256" key="1">
    <source>
        <dbReference type="SAM" id="MobiDB-lite"/>
    </source>
</evidence>
<dbReference type="InterPro" id="IPR031157">
    <property type="entry name" value="G_TR_CS"/>
</dbReference>
<dbReference type="STRING" id="946122.A0A0C2SR12"/>
<organism evidence="4 5">
    <name type="scientific">Amanita muscaria (strain Koide BX008)</name>
    <dbReference type="NCBI Taxonomy" id="946122"/>
    <lineage>
        <taxon>Eukaryota</taxon>
        <taxon>Fungi</taxon>
        <taxon>Dikarya</taxon>
        <taxon>Basidiomycota</taxon>
        <taxon>Agaricomycotina</taxon>
        <taxon>Agaricomycetes</taxon>
        <taxon>Agaricomycetidae</taxon>
        <taxon>Agaricales</taxon>
        <taxon>Pluteineae</taxon>
        <taxon>Amanitaceae</taxon>
        <taxon>Amanita</taxon>
    </lineage>
</organism>
<feature type="domain" description="Tr-type G" evidence="3">
    <location>
        <begin position="54"/>
        <end position="112"/>
    </location>
</feature>
<feature type="signal peptide" evidence="2">
    <location>
        <begin position="1"/>
        <end position="20"/>
    </location>
</feature>
<keyword evidence="5" id="KW-1185">Reference proteome</keyword>
<proteinExistence type="predicted"/>
<keyword evidence="2" id="KW-0732">Signal</keyword>
<dbReference type="Gene3D" id="3.40.50.300">
    <property type="entry name" value="P-loop containing nucleotide triphosphate hydrolases"/>
    <property type="match status" value="2"/>
</dbReference>
<evidence type="ECO:0000313" key="4">
    <source>
        <dbReference type="EMBL" id="KIL56424.1"/>
    </source>
</evidence>
<accession>A0A0C2SR12</accession>
<reference evidence="4 5" key="1">
    <citation type="submission" date="2014-04" db="EMBL/GenBank/DDBJ databases">
        <title>Evolutionary Origins and Diversification of the Mycorrhizal Mutualists.</title>
        <authorList>
            <consortium name="DOE Joint Genome Institute"/>
            <consortium name="Mycorrhizal Genomics Consortium"/>
            <person name="Kohler A."/>
            <person name="Kuo A."/>
            <person name="Nagy L.G."/>
            <person name="Floudas D."/>
            <person name="Copeland A."/>
            <person name="Barry K.W."/>
            <person name="Cichocki N."/>
            <person name="Veneault-Fourrey C."/>
            <person name="LaButti K."/>
            <person name="Lindquist E.A."/>
            <person name="Lipzen A."/>
            <person name="Lundell T."/>
            <person name="Morin E."/>
            <person name="Murat C."/>
            <person name="Riley R."/>
            <person name="Ohm R."/>
            <person name="Sun H."/>
            <person name="Tunlid A."/>
            <person name="Henrissat B."/>
            <person name="Grigoriev I.V."/>
            <person name="Hibbett D.S."/>
            <person name="Martin F."/>
        </authorList>
    </citation>
    <scope>NUCLEOTIDE SEQUENCE [LARGE SCALE GENOMIC DNA]</scope>
    <source>
        <strain evidence="4 5">Koide BX008</strain>
    </source>
</reference>
<feature type="region of interest" description="Disordered" evidence="1">
    <location>
        <begin position="36"/>
        <end position="55"/>
    </location>
</feature>
<dbReference type="GO" id="GO:0005525">
    <property type="term" value="F:GTP binding"/>
    <property type="evidence" value="ECO:0007669"/>
    <property type="project" value="InterPro"/>
</dbReference>
<dbReference type="PRINTS" id="PR00315">
    <property type="entry name" value="ELONGATNFCT"/>
</dbReference>
<evidence type="ECO:0000259" key="3">
    <source>
        <dbReference type="Pfam" id="PF00009"/>
    </source>
</evidence>
<dbReference type="AlphaFoldDB" id="A0A0C2SR12"/>
<dbReference type="HOGENOM" id="CLU_1294076_0_0_1"/>
<gene>
    <name evidence="4" type="ORF">M378DRAFT_172728</name>
</gene>
<dbReference type="InParanoid" id="A0A0C2SR12"/>
<dbReference type="Proteomes" id="UP000054549">
    <property type="component" value="Unassembled WGS sequence"/>
</dbReference>
<dbReference type="InterPro" id="IPR050055">
    <property type="entry name" value="EF-Tu_GTPase"/>
</dbReference>
<dbReference type="EMBL" id="KN818422">
    <property type="protein sequence ID" value="KIL56424.1"/>
    <property type="molecule type" value="Genomic_DNA"/>
</dbReference>
<dbReference type="PROSITE" id="PS00301">
    <property type="entry name" value="G_TR_1"/>
    <property type="match status" value="2"/>
</dbReference>
<dbReference type="SUPFAM" id="SSF52540">
    <property type="entry name" value="P-loop containing nucleoside triphosphate hydrolases"/>
    <property type="match status" value="2"/>
</dbReference>
<dbReference type="PANTHER" id="PTHR43721">
    <property type="entry name" value="ELONGATION FACTOR TU-RELATED"/>
    <property type="match status" value="1"/>
</dbReference>
<dbReference type="InterPro" id="IPR027417">
    <property type="entry name" value="P-loop_NTPase"/>
</dbReference>
<dbReference type="InterPro" id="IPR000795">
    <property type="entry name" value="T_Tr_GTP-bd_dom"/>
</dbReference>
<dbReference type="PANTHER" id="PTHR43721:SF22">
    <property type="entry name" value="ELONGATION FACTOR TU, MITOCHONDRIAL"/>
    <property type="match status" value="1"/>
</dbReference>
<protein>
    <recommendedName>
        <fullName evidence="3">Tr-type G domain-containing protein</fullName>
    </recommendedName>
</protein>
<dbReference type="GO" id="GO:0003746">
    <property type="term" value="F:translation elongation factor activity"/>
    <property type="evidence" value="ECO:0007669"/>
    <property type="project" value="TreeGrafter"/>
</dbReference>
<feature type="domain" description="Tr-type G" evidence="3">
    <location>
        <begin position="145"/>
        <end position="201"/>
    </location>
</feature>